<name>A0ABU8T8L3_9PSEU</name>
<comment type="caution">
    <text evidence="2">The sequence shown here is derived from an EMBL/GenBank/DDBJ whole genome shotgun (WGS) entry which is preliminary data.</text>
</comment>
<sequence length="138" mass="13973">MTVPADDGVQRQAAALRELVGELDDTARLLTGVRDAVTAAWDDAAGREWTGRLDLVGREVRRLADEAAQDRAYRDGPAGDGASGGPAVHDEAPAAGPGAGGPQDPGGVRAPGLPGLRTTGRRGVVAPALPPLTDGAPR</sequence>
<evidence type="ECO:0000313" key="3">
    <source>
        <dbReference type="Proteomes" id="UP001364211"/>
    </source>
</evidence>
<organism evidence="2 3">
    <name type="scientific">Pseudonocardia spirodelae</name>
    <dbReference type="NCBI Taxonomy" id="3133431"/>
    <lineage>
        <taxon>Bacteria</taxon>
        <taxon>Bacillati</taxon>
        <taxon>Actinomycetota</taxon>
        <taxon>Actinomycetes</taxon>
        <taxon>Pseudonocardiales</taxon>
        <taxon>Pseudonocardiaceae</taxon>
        <taxon>Pseudonocardia</taxon>
    </lineage>
</organism>
<protein>
    <recommendedName>
        <fullName evidence="4">WXG100 family type VII secretion target</fullName>
    </recommendedName>
</protein>
<dbReference type="RefSeq" id="WP_340291215.1">
    <property type="nucleotide sequence ID" value="NZ_JBBJUP010000011.1"/>
</dbReference>
<feature type="region of interest" description="Disordered" evidence="1">
    <location>
        <begin position="66"/>
        <end position="138"/>
    </location>
</feature>
<reference evidence="2 3" key="1">
    <citation type="submission" date="2024-03" db="EMBL/GenBank/DDBJ databases">
        <title>Draft genome sequence of Pseudonocardia sp. DW16-2.</title>
        <authorList>
            <person name="Duangmal K."/>
        </authorList>
    </citation>
    <scope>NUCLEOTIDE SEQUENCE [LARGE SCALE GENOMIC DNA]</scope>
    <source>
        <strain evidence="2 3">DW16-2</strain>
    </source>
</reference>
<evidence type="ECO:0000256" key="1">
    <source>
        <dbReference type="SAM" id="MobiDB-lite"/>
    </source>
</evidence>
<dbReference type="EMBL" id="JBBJUP010000011">
    <property type="protein sequence ID" value="MEJ8280264.1"/>
    <property type="molecule type" value="Genomic_DNA"/>
</dbReference>
<evidence type="ECO:0000313" key="2">
    <source>
        <dbReference type="EMBL" id="MEJ8280264.1"/>
    </source>
</evidence>
<evidence type="ECO:0008006" key="4">
    <source>
        <dbReference type="Google" id="ProtNLM"/>
    </source>
</evidence>
<gene>
    <name evidence="2" type="ORF">WJX68_15065</name>
</gene>
<dbReference type="Proteomes" id="UP001364211">
    <property type="component" value="Unassembled WGS sequence"/>
</dbReference>
<feature type="compositionally biased region" description="Low complexity" evidence="1">
    <location>
        <begin position="105"/>
        <end position="125"/>
    </location>
</feature>
<accession>A0ABU8T8L3</accession>
<keyword evidence="3" id="KW-1185">Reference proteome</keyword>
<proteinExistence type="predicted"/>